<organism evidence="2 3">
    <name type="scientific">Etheostoma spectabile</name>
    <name type="common">orangethroat darter</name>
    <dbReference type="NCBI Taxonomy" id="54343"/>
    <lineage>
        <taxon>Eukaryota</taxon>
        <taxon>Metazoa</taxon>
        <taxon>Chordata</taxon>
        <taxon>Craniata</taxon>
        <taxon>Vertebrata</taxon>
        <taxon>Euteleostomi</taxon>
        <taxon>Actinopterygii</taxon>
        <taxon>Neopterygii</taxon>
        <taxon>Teleostei</taxon>
        <taxon>Neoteleostei</taxon>
        <taxon>Acanthomorphata</taxon>
        <taxon>Eupercaria</taxon>
        <taxon>Perciformes</taxon>
        <taxon>Percoidei</taxon>
        <taxon>Percidae</taxon>
        <taxon>Etheostomatinae</taxon>
        <taxon>Etheostoma</taxon>
    </lineage>
</organism>
<reference evidence="2 3" key="1">
    <citation type="submission" date="2019-08" db="EMBL/GenBank/DDBJ databases">
        <title>A chromosome-level genome assembly, high-density linkage maps, and genome scans reveal the genomic architecture of hybrid incompatibilities underlying speciation via character displacement in darters (Percidae: Etheostominae).</title>
        <authorList>
            <person name="Moran R.L."/>
            <person name="Catchen J.M."/>
            <person name="Fuller R.C."/>
        </authorList>
    </citation>
    <scope>NUCLEOTIDE SEQUENCE [LARGE SCALE GENOMIC DNA]</scope>
    <source>
        <strain evidence="2">EspeVRDwgs_2016</strain>
        <tissue evidence="2">Muscle</tissue>
    </source>
</reference>
<dbReference type="EMBL" id="VOFY01000017">
    <property type="protein sequence ID" value="KAA8583535.1"/>
    <property type="molecule type" value="Genomic_DNA"/>
</dbReference>
<name>A0A5J5CT23_9PERO</name>
<comment type="caution">
    <text evidence="2">The sequence shown here is derived from an EMBL/GenBank/DDBJ whole genome shotgun (WGS) entry which is preliminary data.</text>
</comment>
<proteinExistence type="predicted"/>
<evidence type="ECO:0000313" key="2">
    <source>
        <dbReference type="EMBL" id="KAA8583535.1"/>
    </source>
</evidence>
<dbReference type="Proteomes" id="UP000327493">
    <property type="component" value="Chromosome 17"/>
</dbReference>
<protein>
    <submittedName>
        <fullName evidence="2">Uncharacterized protein</fullName>
    </submittedName>
</protein>
<gene>
    <name evidence="2" type="ORF">FQN60_014743</name>
</gene>
<evidence type="ECO:0000256" key="1">
    <source>
        <dbReference type="SAM" id="MobiDB-lite"/>
    </source>
</evidence>
<keyword evidence="3" id="KW-1185">Reference proteome</keyword>
<feature type="compositionally biased region" description="Basic and acidic residues" evidence="1">
    <location>
        <begin position="196"/>
        <end position="211"/>
    </location>
</feature>
<feature type="region of interest" description="Disordered" evidence="1">
    <location>
        <begin position="191"/>
        <end position="211"/>
    </location>
</feature>
<dbReference type="AlphaFoldDB" id="A0A5J5CT23"/>
<feature type="non-terminal residue" evidence="2">
    <location>
        <position position="260"/>
    </location>
</feature>
<evidence type="ECO:0000313" key="3">
    <source>
        <dbReference type="Proteomes" id="UP000327493"/>
    </source>
</evidence>
<sequence length="260" mass="27525">MNDASWGRPADAGPCSVAMTAELSHRPQRLIISREVIRASLPLPQPSNPNLSTPPVLSLVPLSPLVKTGMPSPKLAARVLLTAVVGADGPVNGAEVLQKRCCAVKGTGEESASCGQLGILHVCSKWMEKKEKGEGKEKEVFCCHSSDLSRSSSSEPSGSSAGARLAYPGSFCCESVPVVVAADYGMLLSKGNQTSKGEKMGGGKTTPSRDRYLVGSGVKVEDRCFRAPKWVSTTDAGTVWEQYVPKEESGMGRDEQRDMG</sequence>
<accession>A0A5J5CT23</accession>